<dbReference type="AlphaFoldDB" id="G9X310"/>
<dbReference type="EMBL" id="AFZE01000057">
    <property type="protein sequence ID" value="EHL10552.1"/>
    <property type="molecule type" value="Genomic_DNA"/>
</dbReference>
<evidence type="ECO:0000313" key="2">
    <source>
        <dbReference type="Proteomes" id="UP000006437"/>
    </source>
</evidence>
<evidence type="ECO:0000313" key="1">
    <source>
        <dbReference type="EMBL" id="EHL10552.1"/>
    </source>
</evidence>
<protein>
    <submittedName>
        <fullName evidence="1">Uncharacterized protein</fullName>
    </submittedName>
</protein>
<dbReference type="Proteomes" id="UP000006437">
    <property type="component" value="Unassembled WGS sequence"/>
</dbReference>
<proteinExistence type="predicted"/>
<sequence length="354" mass="41488">MFKKKNLFILLIFACMLTYLGGNILAVSKNATPKTNVTTNKKTTQKQQKISIEKTIAKYLENVPRIFYIIPELDKAKITKLKKNYNITDFTSEADYFYYEYNKIMIDELNERIPGNYSVYSVNNKLYCYVENNTNKIYIENDGIFSLPDYKIVVPIFNKGKTFSFNRDDDVYYNLIASLVIRDKKLSKEAKFLYDTHRDSKDDYKLYVKVTMEDGIGDHYIGTYMIDTVMRTVTDQKTKKVLYDDSAVMKYPETFITEKQAGEMAAKILRKLKILGANQRYYVTDVKETTDDNNYLVEGREGYFLTIRVDNPKNPEIKELLGNFFINNTSTVIMKYYVVEDLYEYIYGKYTPFG</sequence>
<dbReference type="RefSeq" id="WP_009525002.1">
    <property type="nucleotide sequence ID" value="NZ_JH414549.1"/>
</dbReference>
<organism evidence="1 2">
    <name type="scientific">Peptoanaerobacter stomatis</name>
    <dbReference type="NCBI Taxonomy" id="796937"/>
    <lineage>
        <taxon>Bacteria</taxon>
        <taxon>Bacillati</taxon>
        <taxon>Bacillota</taxon>
        <taxon>Clostridia</taxon>
        <taxon>Peptostreptococcales</taxon>
        <taxon>Filifactoraceae</taxon>
        <taxon>Peptoanaerobacter</taxon>
    </lineage>
</organism>
<reference evidence="1 2" key="1">
    <citation type="submission" date="2011-08" db="EMBL/GenBank/DDBJ databases">
        <title>The Genome Sequence of Eubacteriaceae bacterium ACC19a.</title>
        <authorList>
            <consortium name="The Broad Institute Genome Sequencing Platform"/>
            <person name="Earl A."/>
            <person name="Ward D."/>
            <person name="Feldgarden M."/>
            <person name="Gevers D."/>
            <person name="Sizova M."/>
            <person name="Hazen A."/>
            <person name="Epstein S."/>
            <person name="Young S.K."/>
            <person name="Zeng Q."/>
            <person name="Gargeya S."/>
            <person name="Fitzgerald M."/>
            <person name="Haas B."/>
            <person name="Abouelleil A."/>
            <person name="Alvarado L."/>
            <person name="Arachchi H.M."/>
            <person name="Berlin A."/>
            <person name="Brown A."/>
            <person name="Chapman S.B."/>
            <person name="Chen Z."/>
            <person name="Dunbar C."/>
            <person name="Freedman E."/>
            <person name="Gearin G."/>
            <person name="Gellesch M."/>
            <person name="Goldberg J."/>
            <person name="Griggs A."/>
            <person name="Gujja S."/>
            <person name="Heiman D."/>
            <person name="Howarth C."/>
            <person name="Larson L."/>
            <person name="Lui A."/>
            <person name="MacDonald P.J.P."/>
            <person name="Montmayeur A."/>
            <person name="Murphy C."/>
            <person name="Neiman D."/>
            <person name="Pearson M."/>
            <person name="Priest M."/>
            <person name="Roberts A."/>
            <person name="Saif S."/>
            <person name="Shea T."/>
            <person name="Shenoy N."/>
            <person name="Sisk P."/>
            <person name="Stolte C."/>
            <person name="Sykes S."/>
            <person name="Wortman J."/>
            <person name="Nusbaum C."/>
            <person name="Birren B."/>
        </authorList>
    </citation>
    <scope>NUCLEOTIDE SEQUENCE [LARGE SCALE GENOMIC DNA]</scope>
    <source>
        <strain evidence="1 2">ACC19a</strain>
    </source>
</reference>
<comment type="caution">
    <text evidence="1">The sequence shown here is derived from an EMBL/GenBank/DDBJ whole genome shotgun (WGS) entry which is preliminary data.</text>
</comment>
<name>G9X310_9FIRM</name>
<gene>
    <name evidence="1" type="ORF">HMPREF9629_00767</name>
</gene>
<accession>G9X310</accession>
<dbReference type="HOGENOM" id="CLU_841579_0_0_9"/>
<dbReference type="BioCyc" id="EBAC796937-HMP:GMGH-769-MONOMER"/>